<organism evidence="1 2">
    <name type="scientific">Edhazardia aedis (strain USNM 41457)</name>
    <name type="common">Microsporidian parasite</name>
    <dbReference type="NCBI Taxonomy" id="1003232"/>
    <lineage>
        <taxon>Eukaryota</taxon>
        <taxon>Fungi</taxon>
        <taxon>Fungi incertae sedis</taxon>
        <taxon>Microsporidia</taxon>
        <taxon>Edhazardia</taxon>
    </lineage>
</organism>
<comment type="caution">
    <text evidence="1">The sequence shown here is derived from an EMBL/GenBank/DDBJ whole genome shotgun (WGS) entry which is preliminary data.</text>
</comment>
<dbReference type="Proteomes" id="UP000003163">
    <property type="component" value="Unassembled WGS sequence"/>
</dbReference>
<dbReference type="VEuPathDB" id="MicrosporidiaDB:EDEG_02754"/>
<reference evidence="2" key="2">
    <citation type="submission" date="2015-07" db="EMBL/GenBank/DDBJ databases">
        <title>Contrasting host-pathogen interactions and genome evolution in two generalist and specialist microsporidian pathogens of mosquitoes.</title>
        <authorList>
            <consortium name="The Broad Institute Genomics Platform"/>
            <consortium name="The Broad Institute Genome Sequencing Center for Infectious Disease"/>
            <person name="Cuomo C.A."/>
            <person name="Sanscrainte N.D."/>
            <person name="Goldberg J.M."/>
            <person name="Heiman D."/>
            <person name="Young S."/>
            <person name="Zeng Q."/>
            <person name="Becnel J.J."/>
            <person name="Birren B.W."/>
        </authorList>
    </citation>
    <scope>NUCLEOTIDE SEQUENCE [LARGE SCALE GENOMIC DNA]</scope>
    <source>
        <strain evidence="2">USNM 41457</strain>
    </source>
</reference>
<accession>J9D5P9</accession>
<evidence type="ECO:0000313" key="2">
    <source>
        <dbReference type="Proteomes" id="UP000003163"/>
    </source>
</evidence>
<keyword evidence="2" id="KW-1185">Reference proteome</keyword>
<evidence type="ECO:0000313" key="1">
    <source>
        <dbReference type="EMBL" id="EJW02874.1"/>
    </source>
</evidence>
<proteinExistence type="predicted"/>
<dbReference type="InParanoid" id="J9D5P9"/>
<dbReference type="AlphaFoldDB" id="J9D5P9"/>
<dbReference type="EMBL" id="AFBI03000053">
    <property type="protein sequence ID" value="EJW02874.1"/>
    <property type="molecule type" value="Genomic_DNA"/>
</dbReference>
<sequence length="143" mass="16625">MIFDIEKQISIGFLALMNFINKKKKIAKLTKIKFIDVFDNILNNLVEAKNMKIAKQNALQRRIDDIHFSVQKGNLCVKKNQECRSNKNLSISRDTYSEKKQNIQYENFSSDSHQININLSTNNEIKPVACELKKENLNSKSKF</sequence>
<protein>
    <submittedName>
        <fullName evidence="1">Uncharacterized protein</fullName>
    </submittedName>
</protein>
<name>J9D5P9_EDHAE</name>
<dbReference type="HOGENOM" id="CLU_1806137_0_0_1"/>
<reference evidence="1 2" key="1">
    <citation type="submission" date="2011-08" db="EMBL/GenBank/DDBJ databases">
        <authorList>
            <person name="Liu Z.J."/>
            <person name="Shi F.L."/>
            <person name="Lu J.Q."/>
            <person name="Li M."/>
            <person name="Wang Z.L."/>
        </authorList>
    </citation>
    <scope>NUCLEOTIDE SEQUENCE [LARGE SCALE GENOMIC DNA]</scope>
    <source>
        <strain evidence="1 2">USNM 41457</strain>
    </source>
</reference>
<gene>
    <name evidence="1" type="ORF">EDEG_02754</name>
</gene>